<dbReference type="GO" id="GO:0005730">
    <property type="term" value="C:nucleolus"/>
    <property type="evidence" value="ECO:0007669"/>
    <property type="project" value="UniProtKB-SubCell"/>
</dbReference>
<dbReference type="GO" id="GO:0008312">
    <property type="term" value="F:7S RNA binding"/>
    <property type="evidence" value="ECO:0007669"/>
    <property type="project" value="InterPro"/>
</dbReference>
<keyword evidence="5 10" id="KW-0694">RNA-binding</keyword>
<dbReference type="GO" id="GO:0006614">
    <property type="term" value="P:SRP-dependent cotranslational protein targeting to membrane"/>
    <property type="evidence" value="ECO:0007669"/>
    <property type="project" value="InterPro"/>
</dbReference>
<comment type="similarity">
    <text evidence="3 10">Belongs to the SRP68 family.</text>
</comment>
<dbReference type="CDD" id="cd15481">
    <property type="entry name" value="SRP68-RBD"/>
    <property type="match status" value="1"/>
</dbReference>
<evidence type="ECO:0000256" key="8">
    <source>
        <dbReference type="ARBA" id="ARBA00023274"/>
    </source>
</evidence>
<dbReference type="GO" id="GO:0005047">
    <property type="term" value="F:signal recognition particle binding"/>
    <property type="evidence" value="ECO:0007669"/>
    <property type="project" value="InterPro"/>
</dbReference>
<evidence type="ECO:0000256" key="5">
    <source>
        <dbReference type="ARBA" id="ARBA00022884"/>
    </source>
</evidence>
<gene>
    <name evidence="12" type="ORF">DNG_08591</name>
</gene>
<keyword evidence="7" id="KW-0539">Nucleus</keyword>
<evidence type="ECO:0000313" key="12">
    <source>
        <dbReference type="EMBL" id="SPO05902.1"/>
    </source>
</evidence>
<dbReference type="GO" id="GO:0030942">
    <property type="term" value="F:endoplasmic reticulum signal peptide binding"/>
    <property type="evidence" value="ECO:0007669"/>
    <property type="project" value="InterPro"/>
</dbReference>
<keyword evidence="8 10" id="KW-0687">Ribonucleoprotein</keyword>
<sequence>MDITKFVVSGRAQTFGDNAAYRGQLSRRLQKCRRRLGIATKPRGKFQKRDDISPEQIKEKPEYAHVLLLTSERAWAHGMSMRAVHMADAKGITGRNRSHIISRIDKAARTAESLVAALADTDESGATTTDLLEAYAYAGLMRGAANFEKQSWDQCLKNYAVSRAIYSALTTNSSNGETFKDLLSETIDPSIQYAAYQLKTPRTVPVHIIARKAFPSSNTFLVDEINKLDPTVLRQGDQEAKKELAAPEDVPKDITWRGRKVPLEDAAIAQAWGRTQTALSNLGEKLASTSGMLPKEVASSYDDILAASQDAVDATKQAIDELRGENVPQTDPRMQSLQITRTAVNYEMISWRIGRNRVLTGKHDGAPEDYSEVSKRELKKAKEPSGTRDEKPRRKLAKLRERVALYDGALQNVQEAKVLPGIPADEELSEQLDATEKYFTALKSLSIARSHALSENNINALALLHHAQTLAKAAAQVFSANPQPPSNSPLNIQISNDSARLLESLLDREVQRYRALVHLQNTGAGAGESDVHPSVPLIDRLSEYPRGGVVDLENIIHYPPKPTFVPVKPIFLDVAWNYIEYPGRRTKESERNREERDDGAKEAAAPAQQKRGWFGFGRS</sequence>
<evidence type="ECO:0000256" key="6">
    <source>
        <dbReference type="ARBA" id="ARBA00023135"/>
    </source>
</evidence>
<dbReference type="EMBL" id="ONZQ02000014">
    <property type="protein sequence ID" value="SPO05902.1"/>
    <property type="molecule type" value="Genomic_DNA"/>
</dbReference>
<evidence type="ECO:0000256" key="4">
    <source>
        <dbReference type="ARBA" id="ARBA00022490"/>
    </source>
</evidence>
<dbReference type="Pfam" id="PF16969">
    <property type="entry name" value="SRP68"/>
    <property type="match status" value="1"/>
</dbReference>
<evidence type="ECO:0000256" key="3">
    <source>
        <dbReference type="ARBA" id="ARBA00009352"/>
    </source>
</evidence>
<evidence type="ECO:0000256" key="1">
    <source>
        <dbReference type="ARBA" id="ARBA00004496"/>
    </source>
</evidence>
<organism evidence="12 13">
    <name type="scientific">Cephalotrichum gorgonifer</name>
    <dbReference type="NCBI Taxonomy" id="2041049"/>
    <lineage>
        <taxon>Eukaryota</taxon>
        <taxon>Fungi</taxon>
        <taxon>Dikarya</taxon>
        <taxon>Ascomycota</taxon>
        <taxon>Pezizomycotina</taxon>
        <taxon>Sordariomycetes</taxon>
        <taxon>Hypocreomycetidae</taxon>
        <taxon>Microascales</taxon>
        <taxon>Microascaceae</taxon>
        <taxon>Cephalotrichum</taxon>
    </lineage>
</organism>
<feature type="region of interest" description="Disordered" evidence="11">
    <location>
        <begin position="360"/>
        <end position="393"/>
    </location>
</feature>
<comment type="subcellular location">
    <subcellularLocation>
        <location evidence="1 10">Cytoplasm</location>
    </subcellularLocation>
    <subcellularLocation>
        <location evidence="2">Nucleus</location>
        <location evidence="2">Nucleolus</location>
    </subcellularLocation>
</comment>
<reference evidence="12" key="1">
    <citation type="submission" date="2018-03" db="EMBL/GenBank/DDBJ databases">
        <authorList>
            <person name="Guldener U."/>
        </authorList>
    </citation>
    <scope>NUCLEOTIDE SEQUENCE</scope>
</reference>
<comment type="function">
    <text evidence="10">Component of the signal recognition particle (SRP) complex, a ribonucleoprotein complex that mediates the cotranslational targeting of secretory and membrane proteins to the endoplasmic reticulum (ER). The SRP complex interacts with the signal sequence in nascent secretory and membrane proteins and directs them to the membrane of the ER.</text>
</comment>
<keyword evidence="13" id="KW-1185">Reference proteome</keyword>
<evidence type="ECO:0000313" key="13">
    <source>
        <dbReference type="Proteomes" id="UP001187682"/>
    </source>
</evidence>
<feature type="compositionally biased region" description="Basic and acidic residues" evidence="11">
    <location>
        <begin position="585"/>
        <end position="601"/>
    </location>
</feature>
<dbReference type="PANTHER" id="PTHR12860">
    <property type="entry name" value="SIGNAL RECOGNITION PARTICLE 68 KDA PROTEIN"/>
    <property type="match status" value="1"/>
</dbReference>
<evidence type="ECO:0000256" key="7">
    <source>
        <dbReference type="ARBA" id="ARBA00023242"/>
    </source>
</evidence>
<dbReference type="GO" id="GO:0005786">
    <property type="term" value="C:signal recognition particle, endoplasmic reticulum targeting"/>
    <property type="evidence" value="ECO:0007669"/>
    <property type="project" value="UniProtKB-KW"/>
</dbReference>
<dbReference type="InterPro" id="IPR026258">
    <property type="entry name" value="SRP68"/>
</dbReference>
<dbReference type="InterPro" id="IPR038253">
    <property type="entry name" value="SRP68_N_sf"/>
</dbReference>
<protein>
    <recommendedName>
        <fullName evidence="9 10">Signal recognition particle subunit SRP68</fullName>
        <shortName evidence="10">SRP68</shortName>
    </recommendedName>
</protein>
<evidence type="ECO:0000256" key="10">
    <source>
        <dbReference type="PIRNR" id="PIRNR038995"/>
    </source>
</evidence>
<feature type="region of interest" description="Disordered" evidence="11">
    <location>
        <begin position="585"/>
        <end position="619"/>
    </location>
</feature>
<keyword evidence="6 10" id="KW-0733">Signal recognition particle</keyword>
<evidence type="ECO:0000256" key="9">
    <source>
        <dbReference type="ARBA" id="ARBA00029498"/>
    </source>
</evidence>
<comment type="caution">
    <text evidence="12">The sequence shown here is derived from an EMBL/GenBank/DDBJ whole genome shotgun (WGS) entry which is preliminary data.</text>
</comment>
<dbReference type="Gene3D" id="1.10.3450.40">
    <property type="entry name" value="Signal recognition particle, SRP68 subunit, RNA-binding domain"/>
    <property type="match status" value="1"/>
</dbReference>
<evidence type="ECO:0000256" key="11">
    <source>
        <dbReference type="SAM" id="MobiDB-lite"/>
    </source>
</evidence>
<accession>A0AAE8N4K9</accession>
<dbReference type="PIRSF" id="PIRSF038995">
    <property type="entry name" value="SRP68"/>
    <property type="match status" value="1"/>
</dbReference>
<keyword evidence="4 10" id="KW-0963">Cytoplasm</keyword>
<dbReference type="AlphaFoldDB" id="A0AAE8N4K9"/>
<dbReference type="InterPro" id="IPR034652">
    <property type="entry name" value="SRP68-RBD"/>
</dbReference>
<dbReference type="Proteomes" id="UP001187682">
    <property type="component" value="Unassembled WGS sequence"/>
</dbReference>
<evidence type="ECO:0000256" key="2">
    <source>
        <dbReference type="ARBA" id="ARBA00004604"/>
    </source>
</evidence>
<proteinExistence type="inferred from homology"/>
<feature type="compositionally biased region" description="Basic and acidic residues" evidence="11">
    <location>
        <begin position="361"/>
        <end position="393"/>
    </location>
</feature>
<name>A0AAE8N4K9_9PEZI</name>
<dbReference type="PANTHER" id="PTHR12860:SF0">
    <property type="entry name" value="SIGNAL RECOGNITION PARTICLE SUBUNIT SRP68"/>
    <property type="match status" value="1"/>
</dbReference>